<dbReference type="EMBL" id="CACRXK020000232">
    <property type="protein sequence ID" value="CAB3979809.1"/>
    <property type="molecule type" value="Genomic_DNA"/>
</dbReference>
<dbReference type="PROSITE" id="PS00028">
    <property type="entry name" value="ZINC_FINGER_C2H2_1"/>
    <property type="match status" value="2"/>
</dbReference>
<comment type="caution">
    <text evidence="1">The sequence shown here is derived from an EMBL/GenBank/DDBJ whole genome shotgun (WGS) entry which is preliminary data.</text>
</comment>
<sequence length="483" mass="56350">MGEDTLNDDVLMAVKAKLQNAKLPIYKIVSDNIDHEVYARIQTKDHNNLSIHWTHQYAVRDKVVNPTLETSSPQVDPDDLQLSALLPDRGVQQNMVHQWAVFVSRIVTKYIPAFQNFQKDVIWHIPHEFSNEMSVKSDMTEFDMFTKEESAGEIGTSRASMNRCGKTNAAKGVHGHYNEYKDFHSREIEAHVCASFMDMCEMVNIEDVNMKLNEKKFPCRSPECNNTYTIHSKRVRHEVMNHDLKMEVYVEDERDKFGYYYCQFPSCGLVFSTKQTQKRHERQFHPNGNFYAPQIEQEITTGFEEDFMFNYHQAKLMFGLILMAFEDAVKEGDGQRLFEIYKLFLLLKKANGHTKYAYATLLYLVKICSIFSEYEANRLKWNRFYNNHGGKGKNIPLDLKKEHQNKQLKKMWRALGPNLNEKNAARLAGTLDSVECIMQSVDKDCKVTERKSHRAVPKKEEAVYQLFQFQVKPFAMHGLQRFT</sequence>
<dbReference type="InterPro" id="IPR046496">
    <property type="entry name" value="DUF6589"/>
</dbReference>
<organism evidence="1 2">
    <name type="scientific">Paramuricea clavata</name>
    <name type="common">Red gorgonian</name>
    <name type="synonym">Violescent sea-whip</name>
    <dbReference type="NCBI Taxonomy" id="317549"/>
    <lineage>
        <taxon>Eukaryota</taxon>
        <taxon>Metazoa</taxon>
        <taxon>Cnidaria</taxon>
        <taxon>Anthozoa</taxon>
        <taxon>Octocorallia</taxon>
        <taxon>Malacalcyonacea</taxon>
        <taxon>Plexauridae</taxon>
        <taxon>Paramuricea</taxon>
    </lineage>
</organism>
<proteinExistence type="predicted"/>
<evidence type="ECO:0000313" key="1">
    <source>
        <dbReference type="EMBL" id="CAB3979809.1"/>
    </source>
</evidence>
<dbReference type="Pfam" id="PF20231">
    <property type="entry name" value="DUF6589"/>
    <property type="match status" value="1"/>
</dbReference>
<keyword evidence="2" id="KW-1185">Reference proteome</keyword>
<dbReference type="AlphaFoldDB" id="A0A6S7FUG9"/>
<evidence type="ECO:0000313" key="2">
    <source>
        <dbReference type="Proteomes" id="UP001152795"/>
    </source>
</evidence>
<gene>
    <name evidence="1" type="ORF">PACLA_8A068983</name>
</gene>
<reference evidence="1" key="1">
    <citation type="submission" date="2020-04" db="EMBL/GenBank/DDBJ databases">
        <authorList>
            <person name="Alioto T."/>
            <person name="Alioto T."/>
            <person name="Gomez Garrido J."/>
        </authorList>
    </citation>
    <scope>NUCLEOTIDE SEQUENCE</scope>
    <source>
        <strain evidence="1">A484AB</strain>
    </source>
</reference>
<dbReference type="OrthoDB" id="2496395at2759"/>
<name>A0A6S7FUG9_PARCT</name>
<dbReference type="PROSITE" id="PS50157">
    <property type="entry name" value="ZINC_FINGER_C2H2_2"/>
    <property type="match status" value="1"/>
</dbReference>
<accession>A0A6S7FUG9</accession>
<dbReference type="Proteomes" id="UP001152795">
    <property type="component" value="Unassembled WGS sequence"/>
</dbReference>
<protein>
    <submittedName>
        <fullName evidence="1">Uncharacterized protein</fullName>
    </submittedName>
</protein>
<dbReference type="InterPro" id="IPR013087">
    <property type="entry name" value="Znf_C2H2_type"/>
</dbReference>